<dbReference type="EMBL" id="MU006252">
    <property type="protein sequence ID" value="KAF2818434.1"/>
    <property type="molecule type" value="Genomic_DNA"/>
</dbReference>
<dbReference type="Proteomes" id="UP000799424">
    <property type="component" value="Unassembled WGS sequence"/>
</dbReference>
<dbReference type="Pfam" id="PF04082">
    <property type="entry name" value="Fungal_trans"/>
    <property type="match status" value="1"/>
</dbReference>
<evidence type="ECO:0000313" key="6">
    <source>
        <dbReference type="Proteomes" id="UP000799424"/>
    </source>
</evidence>
<dbReference type="GO" id="GO:0000981">
    <property type="term" value="F:DNA-binding transcription factor activity, RNA polymerase II-specific"/>
    <property type="evidence" value="ECO:0007669"/>
    <property type="project" value="InterPro"/>
</dbReference>
<protein>
    <recommendedName>
        <fullName evidence="4">Zn(2)-C6 fungal-type domain-containing protein</fullName>
    </recommendedName>
</protein>
<feature type="region of interest" description="Disordered" evidence="3">
    <location>
        <begin position="504"/>
        <end position="532"/>
    </location>
</feature>
<reference evidence="5" key="1">
    <citation type="journal article" date="2020" name="Stud. Mycol.">
        <title>101 Dothideomycetes genomes: a test case for predicting lifestyles and emergence of pathogens.</title>
        <authorList>
            <person name="Haridas S."/>
            <person name="Albert R."/>
            <person name="Binder M."/>
            <person name="Bloem J."/>
            <person name="Labutti K."/>
            <person name="Salamov A."/>
            <person name="Andreopoulos B."/>
            <person name="Baker S."/>
            <person name="Barry K."/>
            <person name="Bills G."/>
            <person name="Bluhm B."/>
            <person name="Cannon C."/>
            <person name="Castanera R."/>
            <person name="Culley D."/>
            <person name="Daum C."/>
            <person name="Ezra D."/>
            <person name="Gonzalez J."/>
            <person name="Henrissat B."/>
            <person name="Kuo A."/>
            <person name="Liang C."/>
            <person name="Lipzen A."/>
            <person name="Lutzoni F."/>
            <person name="Magnuson J."/>
            <person name="Mondo S."/>
            <person name="Nolan M."/>
            <person name="Ohm R."/>
            <person name="Pangilinan J."/>
            <person name="Park H.-J."/>
            <person name="Ramirez L."/>
            <person name="Alfaro M."/>
            <person name="Sun H."/>
            <person name="Tritt A."/>
            <person name="Yoshinaga Y."/>
            <person name="Zwiers L.-H."/>
            <person name="Turgeon B."/>
            <person name="Goodwin S."/>
            <person name="Spatafora J."/>
            <person name="Crous P."/>
            <person name="Grigoriev I."/>
        </authorList>
    </citation>
    <scope>NUCLEOTIDE SEQUENCE</scope>
    <source>
        <strain evidence="5">CBS 113818</strain>
    </source>
</reference>
<organism evidence="5 6">
    <name type="scientific">Ophiobolus disseminans</name>
    <dbReference type="NCBI Taxonomy" id="1469910"/>
    <lineage>
        <taxon>Eukaryota</taxon>
        <taxon>Fungi</taxon>
        <taxon>Dikarya</taxon>
        <taxon>Ascomycota</taxon>
        <taxon>Pezizomycotina</taxon>
        <taxon>Dothideomycetes</taxon>
        <taxon>Pleosporomycetidae</taxon>
        <taxon>Pleosporales</taxon>
        <taxon>Pleosporineae</taxon>
        <taxon>Phaeosphaeriaceae</taxon>
        <taxon>Ophiobolus</taxon>
    </lineage>
</organism>
<dbReference type="Gene3D" id="4.10.240.10">
    <property type="entry name" value="Zn(2)-C6 fungal-type DNA-binding domain"/>
    <property type="match status" value="1"/>
</dbReference>
<dbReference type="OrthoDB" id="3266505at2759"/>
<dbReference type="PANTHER" id="PTHR46910">
    <property type="entry name" value="TRANSCRIPTION FACTOR PDR1"/>
    <property type="match status" value="1"/>
</dbReference>
<proteinExistence type="predicted"/>
<dbReference type="PROSITE" id="PS50048">
    <property type="entry name" value="ZN2_CY6_FUNGAL_2"/>
    <property type="match status" value="1"/>
</dbReference>
<gene>
    <name evidence="5" type="ORF">CC86DRAFT_399249</name>
</gene>
<dbReference type="InterPro" id="IPR036864">
    <property type="entry name" value="Zn2-C6_fun-type_DNA-bd_sf"/>
</dbReference>
<dbReference type="InterPro" id="IPR001138">
    <property type="entry name" value="Zn2Cys6_DnaBD"/>
</dbReference>
<dbReference type="InterPro" id="IPR050987">
    <property type="entry name" value="AtrR-like"/>
</dbReference>
<dbReference type="SUPFAM" id="SSF57701">
    <property type="entry name" value="Zn2/Cys6 DNA-binding domain"/>
    <property type="match status" value="1"/>
</dbReference>
<keyword evidence="1" id="KW-0479">Metal-binding</keyword>
<dbReference type="InterPro" id="IPR007219">
    <property type="entry name" value="XnlR_reg_dom"/>
</dbReference>
<sequence length="795" mass="88784">MSSVAPIDPSGGRHLPTRVSNACDRCRRNKSRCDSFRPCSLCARAKVECFTGTVEQHSRPAKRKRTRGTSCDEPFPSIGQDGGEGPVQPQPKFSQFGTGTARGTIQSALDLPSEPPQDVESRRPSVTDGQVDSAMGIAQKLSGQGTPVLRRTTSAIPGGDMSERQAASRSKGAQRRPIETILGYRMPDVDKRRLLMEEYFDAVHWFSLVIYEPRFRRKFESIEDGKAYPSQKSFLLLLSVVLGMGAWYRWQRLGNVLDLSVDDWRPLVQNAGSQLTDLMDHASIESVQACILLGSHYVYHGKPNLSFSLLGATIRTAQAIRLHREPLRSDFEGTEERKRVWWTIYTWDRFASVTYGRPLGINDKDCNVAQPIDAYESPYFRSRSGDDTSVCYSSYQRELNRLYMLASPIIETIFGMRATKDGDQDKSHQYLAKVMDATERLWAWRRHLPPHLILDLSSDCEPNYSRTSKVHRLQALALQLTFDNLLIIFHRPSLAQQVDHLIRSQPEHGQASTSSPASLHHPTSSASPLFAGSSHSPLSVSQASSTEQWWDAALRTSKVTELPQLAQLATDSHLVAFLAINLFNSAIVMAVLALSDPLSDTAQEVKRSITRIYRLQELLGKRTELSMQSNVVLKDVIHMLLQREADAMLAPILTSDTPHRIESISQMSSAPLLSVEHTLRLPIQLPTSNLNHEPIRQSHSTADKALRLNESLASVQKVLPFAVEGLQGDDMGNIDDQSQGDNVARQVVEGSCDTWFDTNLQSLDEEADWGGSGNFDITGSGLYWFWDSAWGEHRS</sequence>
<dbReference type="PROSITE" id="PS00463">
    <property type="entry name" value="ZN2_CY6_FUNGAL_1"/>
    <property type="match status" value="1"/>
</dbReference>
<evidence type="ECO:0000256" key="2">
    <source>
        <dbReference type="ARBA" id="ARBA00023242"/>
    </source>
</evidence>
<feature type="domain" description="Zn(2)-C6 fungal-type" evidence="4">
    <location>
        <begin position="22"/>
        <end position="49"/>
    </location>
</feature>
<evidence type="ECO:0000256" key="1">
    <source>
        <dbReference type="ARBA" id="ARBA00022723"/>
    </source>
</evidence>
<dbReference type="GO" id="GO:0003677">
    <property type="term" value="F:DNA binding"/>
    <property type="evidence" value="ECO:0007669"/>
    <property type="project" value="InterPro"/>
</dbReference>
<dbReference type="PANTHER" id="PTHR46910:SF8">
    <property type="entry name" value="ZN(II)2CYS6 TRANSCRIPTION FACTOR (EUROFUNG)"/>
    <property type="match status" value="1"/>
</dbReference>
<dbReference type="GO" id="GO:0008270">
    <property type="term" value="F:zinc ion binding"/>
    <property type="evidence" value="ECO:0007669"/>
    <property type="project" value="InterPro"/>
</dbReference>
<dbReference type="CDD" id="cd12148">
    <property type="entry name" value="fungal_TF_MHR"/>
    <property type="match status" value="1"/>
</dbReference>
<dbReference type="Pfam" id="PF00172">
    <property type="entry name" value="Zn_clus"/>
    <property type="match status" value="1"/>
</dbReference>
<evidence type="ECO:0000313" key="5">
    <source>
        <dbReference type="EMBL" id="KAF2818434.1"/>
    </source>
</evidence>
<keyword evidence="6" id="KW-1185">Reference proteome</keyword>
<feature type="region of interest" description="Disordered" evidence="3">
    <location>
        <begin position="56"/>
        <end position="130"/>
    </location>
</feature>
<dbReference type="GO" id="GO:0006351">
    <property type="term" value="P:DNA-templated transcription"/>
    <property type="evidence" value="ECO:0007669"/>
    <property type="project" value="InterPro"/>
</dbReference>
<evidence type="ECO:0000259" key="4">
    <source>
        <dbReference type="PROSITE" id="PS50048"/>
    </source>
</evidence>
<feature type="compositionally biased region" description="Polar residues" evidence="3">
    <location>
        <begin position="510"/>
        <end position="532"/>
    </location>
</feature>
<keyword evidence="2" id="KW-0539">Nucleus</keyword>
<evidence type="ECO:0000256" key="3">
    <source>
        <dbReference type="SAM" id="MobiDB-lite"/>
    </source>
</evidence>
<feature type="region of interest" description="Disordered" evidence="3">
    <location>
        <begin position="143"/>
        <end position="174"/>
    </location>
</feature>
<dbReference type="CDD" id="cd00067">
    <property type="entry name" value="GAL4"/>
    <property type="match status" value="1"/>
</dbReference>
<name>A0A6A6ZDQ2_9PLEO</name>
<accession>A0A6A6ZDQ2</accession>
<dbReference type="SMART" id="SM00066">
    <property type="entry name" value="GAL4"/>
    <property type="match status" value="1"/>
</dbReference>
<dbReference type="AlphaFoldDB" id="A0A6A6ZDQ2"/>
<feature type="compositionally biased region" description="Polar residues" evidence="3">
    <location>
        <begin position="91"/>
        <end position="107"/>
    </location>
</feature>
<feature type="compositionally biased region" description="Polar residues" evidence="3">
    <location>
        <begin position="143"/>
        <end position="155"/>
    </location>
</feature>
<dbReference type="SMART" id="SM00906">
    <property type="entry name" value="Fungal_trans"/>
    <property type="match status" value="1"/>
</dbReference>